<dbReference type="AlphaFoldDB" id="A0A9W4B863"/>
<protein>
    <submittedName>
        <fullName evidence="1">Uncharacterized protein</fullName>
    </submittedName>
</protein>
<dbReference type="Proteomes" id="UP000465785">
    <property type="component" value="Chromosome"/>
</dbReference>
<accession>A0A9W4B863</accession>
<proteinExistence type="predicted"/>
<evidence type="ECO:0000313" key="1">
    <source>
        <dbReference type="EMBL" id="BBY95659.1"/>
    </source>
</evidence>
<reference evidence="1 2" key="1">
    <citation type="journal article" date="2019" name="Emerg. Microbes Infect.">
        <title>Comprehensive subspecies identification of 175 nontuberculous mycobacteria species based on 7547 genomic profiles.</title>
        <authorList>
            <person name="Matsumoto Y."/>
            <person name="Kinjo T."/>
            <person name="Motooka D."/>
            <person name="Nabeya D."/>
            <person name="Jung N."/>
            <person name="Uechi K."/>
            <person name="Horii T."/>
            <person name="Iida T."/>
            <person name="Fujita J."/>
            <person name="Nakamura S."/>
        </authorList>
    </citation>
    <scope>NUCLEOTIDE SEQUENCE [LARGE SCALE GENOMIC DNA]</scope>
    <source>
        <strain evidence="1 2">JCM 6399</strain>
    </source>
</reference>
<dbReference type="EMBL" id="AP022601">
    <property type="protein sequence ID" value="BBY95659.1"/>
    <property type="molecule type" value="Genomic_DNA"/>
</dbReference>
<dbReference type="KEGG" id="mgau:MGALJ_53280"/>
<gene>
    <name evidence="1" type="ORF">MGALJ_53280</name>
</gene>
<organism evidence="1 2">
    <name type="scientific">Mycobacterium gallinarum</name>
    <dbReference type="NCBI Taxonomy" id="39689"/>
    <lineage>
        <taxon>Bacteria</taxon>
        <taxon>Bacillati</taxon>
        <taxon>Actinomycetota</taxon>
        <taxon>Actinomycetes</taxon>
        <taxon>Mycobacteriales</taxon>
        <taxon>Mycobacteriaceae</taxon>
        <taxon>Mycobacterium</taxon>
    </lineage>
</organism>
<evidence type="ECO:0000313" key="2">
    <source>
        <dbReference type="Proteomes" id="UP000465785"/>
    </source>
</evidence>
<sequence>MSDRLTVDPYGLIAASGTVTRRADESAAVGSAHPIGGKSSSLGAARVSAAINSFGAACASRYSSRALSLQLAAMGYLSGDDDSASRVRDASV</sequence>
<name>A0A9W4B863_9MYCO</name>
<keyword evidence="2" id="KW-1185">Reference proteome</keyword>